<dbReference type="EMBL" id="CAJPIZ010013914">
    <property type="protein sequence ID" value="CAG2114499.1"/>
    <property type="molecule type" value="Genomic_DNA"/>
</dbReference>
<dbReference type="SUPFAM" id="SSF52768">
    <property type="entry name" value="Arginase/deacetylase"/>
    <property type="match status" value="1"/>
</dbReference>
<reference evidence="3" key="1">
    <citation type="submission" date="2020-11" db="EMBL/GenBank/DDBJ databases">
        <authorList>
            <person name="Tran Van P."/>
        </authorList>
    </citation>
    <scope>NUCLEOTIDE SEQUENCE</scope>
</reference>
<dbReference type="EMBL" id="OC868489">
    <property type="protein sequence ID" value="CAD7634069.1"/>
    <property type="molecule type" value="Genomic_DNA"/>
</dbReference>
<evidence type="ECO:0000259" key="2">
    <source>
        <dbReference type="Pfam" id="PF00850"/>
    </source>
</evidence>
<dbReference type="OrthoDB" id="424012at2759"/>
<dbReference type="InterPro" id="IPR023801">
    <property type="entry name" value="His_deacetylse_dom"/>
</dbReference>
<evidence type="ECO:0000256" key="1">
    <source>
        <dbReference type="ARBA" id="ARBA00048287"/>
    </source>
</evidence>
<dbReference type="GO" id="GO:0000118">
    <property type="term" value="C:histone deacetylase complex"/>
    <property type="evidence" value="ECO:0007669"/>
    <property type="project" value="TreeGrafter"/>
</dbReference>
<sequence>MSDNESQEVVDSEQRPYEHLITDTTDLAAFVNQLTLNETNIKTNASDLRTGLVYSEEMSEHRCLWDDNYEENPKRFTQTLKRFKELELIDRCLALSPRQATEEEILRIHSSDHLSDMKSTRNVEDVELLEEKSSHFDAVYIHPKTYDLALYSAGSTIDLMDDIVSGKVKNGFALVRPPGHHAMAAEPCGYCIFNNVAIGAKHCIDNLGLERILIVDWDVHHGQATQYSFYDDPRVLYFSIHRYEFGAFWPELIETIETLLKQQNPDAFVRLE</sequence>
<evidence type="ECO:0000313" key="3">
    <source>
        <dbReference type="EMBL" id="CAD7634069.1"/>
    </source>
</evidence>
<dbReference type="InterPro" id="IPR037138">
    <property type="entry name" value="His_deacetylse_dom_sf"/>
</dbReference>
<dbReference type="InterPro" id="IPR000286">
    <property type="entry name" value="HDACs"/>
</dbReference>
<dbReference type="PRINTS" id="PR01270">
    <property type="entry name" value="HDASUPER"/>
</dbReference>
<protein>
    <recommendedName>
        <fullName evidence="2">Histone deacetylase domain-containing protein</fullName>
    </recommendedName>
</protein>
<evidence type="ECO:0000313" key="4">
    <source>
        <dbReference type="Proteomes" id="UP000759131"/>
    </source>
</evidence>
<keyword evidence="4" id="KW-1185">Reference proteome</keyword>
<organism evidence="3">
    <name type="scientific">Medioppia subpectinata</name>
    <dbReference type="NCBI Taxonomy" id="1979941"/>
    <lineage>
        <taxon>Eukaryota</taxon>
        <taxon>Metazoa</taxon>
        <taxon>Ecdysozoa</taxon>
        <taxon>Arthropoda</taxon>
        <taxon>Chelicerata</taxon>
        <taxon>Arachnida</taxon>
        <taxon>Acari</taxon>
        <taxon>Acariformes</taxon>
        <taxon>Sarcoptiformes</taxon>
        <taxon>Oribatida</taxon>
        <taxon>Brachypylina</taxon>
        <taxon>Oppioidea</taxon>
        <taxon>Oppiidae</taxon>
        <taxon>Medioppia</taxon>
    </lineage>
</organism>
<dbReference type="Gene3D" id="3.40.800.20">
    <property type="entry name" value="Histone deacetylase domain"/>
    <property type="match status" value="1"/>
</dbReference>
<proteinExistence type="predicted"/>
<comment type="catalytic activity">
    <reaction evidence="1">
        <text>N(6)-acetyl-L-lysyl-[histone] + H2O = L-lysyl-[histone] + acetate</text>
        <dbReference type="Rhea" id="RHEA:58196"/>
        <dbReference type="Rhea" id="RHEA-COMP:9845"/>
        <dbReference type="Rhea" id="RHEA-COMP:11338"/>
        <dbReference type="ChEBI" id="CHEBI:15377"/>
        <dbReference type="ChEBI" id="CHEBI:29969"/>
        <dbReference type="ChEBI" id="CHEBI:30089"/>
        <dbReference type="ChEBI" id="CHEBI:61930"/>
        <dbReference type="EC" id="3.5.1.98"/>
    </reaction>
</comment>
<gene>
    <name evidence="3" type="ORF">OSB1V03_LOCUS14465</name>
</gene>
<dbReference type="InterPro" id="IPR023696">
    <property type="entry name" value="Ureohydrolase_dom_sf"/>
</dbReference>
<dbReference type="GO" id="GO:0141221">
    <property type="term" value="F:histone deacetylase activity, hydrolytic mechanism"/>
    <property type="evidence" value="ECO:0007669"/>
    <property type="project" value="UniProtKB-EC"/>
</dbReference>
<dbReference type="GO" id="GO:0040029">
    <property type="term" value="P:epigenetic regulation of gene expression"/>
    <property type="evidence" value="ECO:0007669"/>
    <property type="project" value="TreeGrafter"/>
</dbReference>
<dbReference type="PANTHER" id="PTHR10625">
    <property type="entry name" value="HISTONE DEACETYLASE HDAC1-RELATED"/>
    <property type="match status" value="1"/>
</dbReference>
<name>A0A7R9L3A3_9ACAR</name>
<accession>A0A7R9L3A3</accession>
<dbReference type="Pfam" id="PF00850">
    <property type="entry name" value="Hist_deacetyl"/>
    <property type="match status" value="1"/>
</dbReference>
<dbReference type="AlphaFoldDB" id="A0A7R9L3A3"/>
<dbReference type="Proteomes" id="UP000759131">
    <property type="component" value="Unassembled WGS sequence"/>
</dbReference>
<feature type="domain" description="Histone deacetylase" evidence="2">
    <location>
        <begin position="71"/>
        <end position="251"/>
    </location>
</feature>
<dbReference type="PANTHER" id="PTHR10625:SF38">
    <property type="entry name" value="HISTONE DEACETYLASE 6, ISOFORM G"/>
    <property type="match status" value="1"/>
</dbReference>